<gene>
    <name evidence="2" type="ORF">SDC9_205674</name>
</gene>
<reference evidence="2" key="1">
    <citation type="submission" date="2019-08" db="EMBL/GenBank/DDBJ databases">
        <authorList>
            <person name="Kucharzyk K."/>
            <person name="Murdoch R.W."/>
            <person name="Higgins S."/>
            <person name="Loffler F."/>
        </authorList>
    </citation>
    <scope>NUCLEOTIDE SEQUENCE</scope>
</reference>
<proteinExistence type="predicted"/>
<accession>A0A645J2R7</accession>
<protein>
    <recommendedName>
        <fullName evidence="3">DUF368 domain-containing protein</fullName>
    </recommendedName>
</protein>
<dbReference type="PANTHER" id="PTHR37308:SF1">
    <property type="entry name" value="POLYPRENYL-PHOSPHATE TRANSPORTER"/>
    <property type="match status" value="1"/>
</dbReference>
<evidence type="ECO:0000313" key="2">
    <source>
        <dbReference type="EMBL" id="MPN57978.1"/>
    </source>
</evidence>
<feature type="transmembrane region" description="Helical" evidence="1">
    <location>
        <begin position="85"/>
        <end position="103"/>
    </location>
</feature>
<feature type="transmembrane region" description="Helical" evidence="1">
    <location>
        <begin position="109"/>
        <end position="127"/>
    </location>
</feature>
<evidence type="ECO:0008006" key="3">
    <source>
        <dbReference type="Google" id="ProtNLM"/>
    </source>
</evidence>
<keyword evidence="1" id="KW-1133">Transmembrane helix</keyword>
<feature type="transmembrane region" description="Helical" evidence="1">
    <location>
        <begin position="12"/>
        <end position="34"/>
    </location>
</feature>
<feature type="transmembrane region" description="Helical" evidence="1">
    <location>
        <begin position="54"/>
        <end position="73"/>
    </location>
</feature>
<dbReference type="InterPro" id="IPR007163">
    <property type="entry name" value="VCA0040-like"/>
</dbReference>
<dbReference type="Pfam" id="PF04018">
    <property type="entry name" value="VCA0040-like"/>
    <property type="match status" value="1"/>
</dbReference>
<keyword evidence="1" id="KW-0472">Membrane</keyword>
<comment type="caution">
    <text evidence="2">The sequence shown here is derived from an EMBL/GenBank/DDBJ whole genome shotgun (WGS) entry which is preliminary data.</text>
</comment>
<dbReference type="AlphaFoldDB" id="A0A645J2R7"/>
<dbReference type="PANTHER" id="PTHR37308">
    <property type="entry name" value="INTEGRAL MEMBRANE PROTEIN"/>
    <property type="match status" value="1"/>
</dbReference>
<organism evidence="2">
    <name type="scientific">bioreactor metagenome</name>
    <dbReference type="NCBI Taxonomy" id="1076179"/>
    <lineage>
        <taxon>unclassified sequences</taxon>
        <taxon>metagenomes</taxon>
        <taxon>ecological metagenomes</taxon>
    </lineage>
</organism>
<evidence type="ECO:0000256" key="1">
    <source>
        <dbReference type="SAM" id="Phobius"/>
    </source>
</evidence>
<keyword evidence="1" id="KW-0812">Transmembrane</keyword>
<sequence>MLSVGTVIPGINSSFILVYLGLYPAVIAAISSVMDLSTLAASGLGAMLAKLGEMFWPLLALVGSFGLVSFFIIRLVNRVLRRHHATSYAAVIGFVVGSIALILPKIIAGITWACPVFFAVGLALSYLEFRLQTKLAAQQSAGIETAAEISQ</sequence>
<dbReference type="EMBL" id="VSSQ01130179">
    <property type="protein sequence ID" value="MPN57978.1"/>
    <property type="molecule type" value="Genomic_DNA"/>
</dbReference>
<name>A0A645J2R7_9ZZZZ</name>